<keyword evidence="2" id="KW-0378">Hydrolase</keyword>
<evidence type="ECO:0000256" key="1">
    <source>
        <dbReference type="ARBA" id="ARBA00006499"/>
    </source>
</evidence>
<dbReference type="AlphaFoldDB" id="A0A7G2CTA2"/>
<dbReference type="VEuPathDB" id="TriTrypDB:ADEAN_001052700"/>
<evidence type="ECO:0000313" key="5">
    <source>
        <dbReference type="Proteomes" id="UP000515908"/>
    </source>
</evidence>
<organism evidence="4 5">
    <name type="scientific">Angomonas deanei</name>
    <dbReference type="NCBI Taxonomy" id="59799"/>
    <lineage>
        <taxon>Eukaryota</taxon>
        <taxon>Discoba</taxon>
        <taxon>Euglenozoa</taxon>
        <taxon>Kinetoplastea</taxon>
        <taxon>Metakinetoplastina</taxon>
        <taxon>Trypanosomatida</taxon>
        <taxon>Trypanosomatidae</taxon>
        <taxon>Strigomonadinae</taxon>
        <taxon>Angomonas</taxon>
    </lineage>
</organism>
<evidence type="ECO:0000256" key="2">
    <source>
        <dbReference type="ARBA" id="ARBA00022801"/>
    </source>
</evidence>
<sequence length="293" mass="31801">MSGIDTSADALGPAIGSLSNTQIKEELKSRYGITDFSDCIEPGDLQARLSNTRNSRPITHGLRYGELLEIGNQKNPTGLVTVSHGLGDSCRGWEDVGHDLARRFPYLLFLLPTAPNRAITINGGMTMPAWYDINNMITSGLASGRQDTVGVMQSADYIRSLAHVTARRYNVPLSRVVYAGFSQGAATSLVTGLTGHLAPAGVAVLSGYFASMTDVIPQIRHRHFPLHFFHGTADPVVPYEAATETVNVLKKELGREDIGLTSYPNMQHQLNQKELNDLATFIGSCLPEKFSAL</sequence>
<dbReference type="Gene3D" id="3.40.50.1820">
    <property type="entry name" value="alpha/beta hydrolase"/>
    <property type="match status" value="1"/>
</dbReference>
<dbReference type="Proteomes" id="UP000515908">
    <property type="component" value="Chromosome 29"/>
</dbReference>
<name>A0A7G2CTA2_9TRYP</name>
<dbReference type="GO" id="GO:0008474">
    <property type="term" value="F:palmitoyl-(protein) hydrolase activity"/>
    <property type="evidence" value="ECO:0007669"/>
    <property type="project" value="TreeGrafter"/>
</dbReference>
<dbReference type="GO" id="GO:0005737">
    <property type="term" value="C:cytoplasm"/>
    <property type="evidence" value="ECO:0007669"/>
    <property type="project" value="TreeGrafter"/>
</dbReference>
<dbReference type="PANTHER" id="PTHR10655:SF17">
    <property type="entry name" value="LYSOPHOSPHOLIPASE-LIKE PROTEIN 1"/>
    <property type="match status" value="1"/>
</dbReference>
<dbReference type="Pfam" id="PF02230">
    <property type="entry name" value="Abhydrolase_2"/>
    <property type="match status" value="1"/>
</dbReference>
<feature type="domain" description="Phospholipase/carboxylesterase/thioesterase" evidence="3">
    <location>
        <begin position="73"/>
        <end position="285"/>
    </location>
</feature>
<dbReference type="GO" id="GO:0052689">
    <property type="term" value="F:carboxylic ester hydrolase activity"/>
    <property type="evidence" value="ECO:0007669"/>
    <property type="project" value="TreeGrafter"/>
</dbReference>
<accession>A0A7G2CTA2</accession>
<dbReference type="PANTHER" id="PTHR10655">
    <property type="entry name" value="LYSOPHOSPHOLIPASE-RELATED"/>
    <property type="match status" value="1"/>
</dbReference>
<keyword evidence="5" id="KW-1185">Reference proteome</keyword>
<dbReference type="InterPro" id="IPR003140">
    <property type="entry name" value="PLipase/COase/thioEstase"/>
</dbReference>
<evidence type="ECO:0000313" key="4">
    <source>
        <dbReference type="EMBL" id="CAD2222968.1"/>
    </source>
</evidence>
<evidence type="ECO:0000259" key="3">
    <source>
        <dbReference type="Pfam" id="PF02230"/>
    </source>
</evidence>
<dbReference type="SUPFAM" id="SSF53474">
    <property type="entry name" value="alpha/beta-Hydrolases"/>
    <property type="match status" value="1"/>
</dbReference>
<comment type="similarity">
    <text evidence="1">Belongs to the AB hydrolase superfamily. AB hydrolase 2 family.</text>
</comment>
<dbReference type="InterPro" id="IPR029058">
    <property type="entry name" value="AB_hydrolase_fold"/>
</dbReference>
<gene>
    <name evidence="4" type="ORF">ADEAN_001052700</name>
</gene>
<dbReference type="InterPro" id="IPR050565">
    <property type="entry name" value="LYPA1-2/EST-like"/>
</dbReference>
<reference evidence="4 5" key="1">
    <citation type="submission" date="2020-08" db="EMBL/GenBank/DDBJ databases">
        <authorList>
            <person name="Newling K."/>
            <person name="Davey J."/>
            <person name="Forrester S."/>
        </authorList>
    </citation>
    <scope>NUCLEOTIDE SEQUENCE [LARGE SCALE GENOMIC DNA]</scope>
    <source>
        <strain evidence="5">Crithidia deanei Carvalho (ATCC PRA-265)</strain>
    </source>
</reference>
<dbReference type="EMBL" id="LR877173">
    <property type="protein sequence ID" value="CAD2222968.1"/>
    <property type="molecule type" value="Genomic_DNA"/>
</dbReference>
<protein>
    <submittedName>
        <fullName evidence="4">Phospholipase/Carboxylesterase, putative</fullName>
    </submittedName>
</protein>
<proteinExistence type="inferred from homology"/>